<keyword evidence="2" id="KW-1185">Reference proteome</keyword>
<evidence type="ECO:0000313" key="2">
    <source>
        <dbReference type="Proteomes" id="UP000765509"/>
    </source>
</evidence>
<dbReference type="AlphaFoldDB" id="A0A9Q3GTE4"/>
<dbReference type="EMBL" id="AVOT02005060">
    <property type="protein sequence ID" value="MBW0478105.1"/>
    <property type="molecule type" value="Genomic_DNA"/>
</dbReference>
<reference evidence="1" key="1">
    <citation type="submission" date="2021-03" db="EMBL/GenBank/DDBJ databases">
        <title>Draft genome sequence of rust myrtle Austropuccinia psidii MF-1, a brazilian biotype.</title>
        <authorList>
            <person name="Quecine M.C."/>
            <person name="Pachon D.M.R."/>
            <person name="Bonatelli M.L."/>
            <person name="Correr F.H."/>
            <person name="Franceschini L.M."/>
            <person name="Leite T.F."/>
            <person name="Margarido G.R.A."/>
            <person name="Almeida C.A."/>
            <person name="Ferrarezi J.A."/>
            <person name="Labate C.A."/>
        </authorList>
    </citation>
    <scope>NUCLEOTIDE SEQUENCE</scope>
    <source>
        <strain evidence="1">MF-1</strain>
    </source>
</reference>
<name>A0A9Q3GTE4_9BASI</name>
<accession>A0A9Q3GTE4</accession>
<dbReference type="Proteomes" id="UP000765509">
    <property type="component" value="Unassembled WGS sequence"/>
</dbReference>
<comment type="caution">
    <text evidence="1">The sequence shown here is derived from an EMBL/GenBank/DDBJ whole genome shotgun (WGS) entry which is preliminary data.</text>
</comment>
<organism evidence="1 2">
    <name type="scientific">Austropuccinia psidii MF-1</name>
    <dbReference type="NCBI Taxonomy" id="1389203"/>
    <lineage>
        <taxon>Eukaryota</taxon>
        <taxon>Fungi</taxon>
        <taxon>Dikarya</taxon>
        <taxon>Basidiomycota</taxon>
        <taxon>Pucciniomycotina</taxon>
        <taxon>Pucciniomycetes</taxon>
        <taxon>Pucciniales</taxon>
        <taxon>Sphaerophragmiaceae</taxon>
        <taxon>Austropuccinia</taxon>
    </lineage>
</organism>
<sequence>MTDEGRRHKSSRKGYQSIDSLIQSTNHGAGEDSTVYWGHLFRPAYYPEGDGSQGESCEPSELAGCLVENWQRTSQKRRCKHPAQCQEALIRSRCLVQGGNALDIYESVMVLETILPRTNPTRQESLSGYYAAIRGSPTSPTWIVLISRLPNPLKFFSSPLTIGGDGLGTDRRASFATFGYLSIG</sequence>
<proteinExistence type="predicted"/>
<evidence type="ECO:0000313" key="1">
    <source>
        <dbReference type="EMBL" id="MBW0478105.1"/>
    </source>
</evidence>
<protein>
    <submittedName>
        <fullName evidence="1">Uncharacterized protein</fullName>
    </submittedName>
</protein>
<gene>
    <name evidence="1" type="ORF">O181_017820</name>
</gene>